<dbReference type="OrthoDB" id="109585at2"/>
<dbReference type="SMART" id="SM00448">
    <property type="entry name" value="REC"/>
    <property type="match status" value="1"/>
</dbReference>
<evidence type="ECO:0000259" key="3">
    <source>
        <dbReference type="PROSITE" id="PS50110"/>
    </source>
</evidence>
<keyword evidence="1 2" id="KW-0597">Phosphoprotein</keyword>
<dbReference type="STRING" id="765420.OSCT_1851"/>
<gene>
    <name evidence="4" type="ORF">OSCT_1851</name>
</gene>
<dbReference type="InterPro" id="IPR011006">
    <property type="entry name" value="CheY-like_superfamily"/>
</dbReference>
<dbReference type="Proteomes" id="UP000054010">
    <property type="component" value="Unassembled WGS sequence"/>
</dbReference>
<dbReference type="CDD" id="cd17569">
    <property type="entry name" value="REC_HupR-like"/>
    <property type="match status" value="1"/>
</dbReference>
<dbReference type="eggNOG" id="COG3437">
    <property type="taxonomic scope" value="Bacteria"/>
</dbReference>
<sequence>MTTLKPGEPAGRPAILVVDDEPAITRSLVRSLRDRFTVFTATTADEALEIIAREPIAVILTDQRMPDLSGVQLLEKARDLRPQAVGILISGYTDVSALVDALNLGNVRGFIPKPWDIQQLRHQLDEALHSYQVGFLDPSVLHRAANAATEARDQISEIQRTLDALVEGNTDALFAEWERIRSEPSPTASQLSFFAGPPADNQRLAQRMPNRFAEMVATYATILEDALNARAHGSESHVSEQLHTLSEHLGSVWATPRDVVEIHLSGLNRCTTDVPVVRAAAYSEEARMLLPELMGDLVLFYRGWLAAMRLGPRLAPPRTPSPPAEL</sequence>
<dbReference type="SUPFAM" id="SSF52172">
    <property type="entry name" value="CheY-like"/>
    <property type="match status" value="1"/>
</dbReference>
<feature type="modified residue" description="4-aspartylphosphate" evidence="2">
    <location>
        <position position="62"/>
    </location>
</feature>
<name>E1IEV0_9CHLR</name>
<protein>
    <submittedName>
        <fullName evidence="4">Response regulator receiver protein</fullName>
    </submittedName>
</protein>
<dbReference type="GO" id="GO:0000160">
    <property type="term" value="P:phosphorelay signal transduction system"/>
    <property type="evidence" value="ECO:0007669"/>
    <property type="project" value="InterPro"/>
</dbReference>
<accession>E1IEV0</accession>
<dbReference type="Gene3D" id="3.40.50.2300">
    <property type="match status" value="1"/>
</dbReference>
<organism evidence="4 5">
    <name type="scientific">Oscillochloris trichoides DG-6</name>
    <dbReference type="NCBI Taxonomy" id="765420"/>
    <lineage>
        <taxon>Bacteria</taxon>
        <taxon>Bacillati</taxon>
        <taxon>Chloroflexota</taxon>
        <taxon>Chloroflexia</taxon>
        <taxon>Chloroflexales</taxon>
        <taxon>Chloroflexineae</taxon>
        <taxon>Oscillochloridaceae</taxon>
        <taxon>Oscillochloris</taxon>
    </lineage>
</organism>
<evidence type="ECO:0000256" key="1">
    <source>
        <dbReference type="ARBA" id="ARBA00022553"/>
    </source>
</evidence>
<dbReference type="InterPro" id="IPR001789">
    <property type="entry name" value="Sig_transdc_resp-reg_receiver"/>
</dbReference>
<proteinExistence type="predicted"/>
<dbReference type="AlphaFoldDB" id="E1IEV0"/>
<dbReference type="HOGENOM" id="CLU_874182_0_0_0"/>
<evidence type="ECO:0000313" key="5">
    <source>
        <dbReference type="Proteomes" id="UP000054010"/>
    </source>
</evidence>
<keyword evidence="5" id="KW-1185">Reference proteome</keyword>
<dbReference type="Pfam" id="PF00072">
    <property type="entry name" value="Response_reg"/>
    <property type="match status" value="1"/>
</dbReference>
<comment type="caution">
    <text evidence="4">The sequence shown here is derived from an EMBL/GenBank/DDBJ whole genome shotgun (WGS) entry which is preliminary data.</text>
</comment>
<dbReference type="PROSITE" id="PS50110">
    <property type="entry name" value="RESPONSE_REGULATORY"/>
    <property type="match status" value="1"/>
</dbReference>
<evidence type="ECO:0000313" key="4">
    <source>
        <dbReference type="EMBL" id="EFO80297.1"/>
    </source>
</evidence>
<reference evidence="4 5" key="1">
    <citation type="journal article" date="2011" name="J. Bacteriol.">
        <title>Draft genome sequence of the anoxygenic filamentous phototrophic bacterium Oscillochloris trichoides subsp. DG-6.</title>
        <authorList>
            <person name="Kuznetsov B.B."/>
            <person name="Ivanovsky R.N."/>
            <person name="Keppen O.I."/>
            <person name="Sukhacheva M.V."/>
            <person name="Bumazhkin B.K."/>
            <person name="Patutina E.O."/>
            <person name="Beletsky A.V."/>
            <person name="Mardanov A.V."/>
            <person name="Baslerov R.V."/>
            <person name="Panteleeva A.N."/>
            <person name="Kolganova T.V."/>
            <person name="Ravin N.V."/>
            <person name="Skryabin K.G."/>
        </authorList>
    </citation>
    <scope>NUCLEOTIDE SEQUENCE [LARGE SCALE GENOMIC DNA]</scope>
    <source>
        <strain evidence="4 5">DG-6</strain>
    </source>
</reference>
<evidence type="ECO:0000256" key="2">
    <source>
        <dbReference type="PROSITE-ProRule" id="PRU00169"/>
    </source>
</evidence>
<dbReference type="InterPro" id="IPR050595">
    <property type="entry name" value="Bact_response_regulator"/>
</dbReference>
<dbReference type="PANTHER" id="PTHR44591">
    <property type="entry name" value="STRESS RESPONSE REGULATOR PROTEIN 1"/>
    <property type="match status" value="1"/>
</dbReference>
<feature type="domain" description="Response regulatory" evidence="3">
    <location>
        <begin position="14"/>
        <end position="128"/>
    </location>
</feature>
<dbReference type="EMBL" id="ADVR01000075">
    <property type="protein sequence ID" value="EFO80297.1"/>
    <property type="molecule type" value="Genomic_DNA"/>
</dbReference>
<dbReference type="PANTHER" id="PTHR44591:SF19">
    <property type="entry name" value="TWO-COMPONENT RESPONSE REGULATOR-RELATED"/>
    <property type="match status" value="1"/>
</dbReference>